<evidence type="ECO:0000259" key="1">
    <source>
        <dbReference type="PROSITE" id="PS50206"/>
    </source>
</evidence>
<dbReference type="PANTHER" id="PTHR10828:SF50">
    <property type="entry name" value="REDUCTASE (ARC2), PUTATIVE (AFU_ORTHOLOGUE AFUA_6G13400)-RELATED"/>
    <property type="match status" value="1"/>
</dbReference>
<dbReference type="PANTHER" id="PTHR10828">
    <property type="entry name" value="M-PHASE INDUCER PHOSPHATASE DUAL SPECIFICITY PHOSPHATASE CDC25"/>
    <property type="match status" value="1"/>
</dbReference>
<dbReference type="Pfam" id="PF00581">
    <property type="entry name" value="Rhodanese"/>
    <property type="match status" value="1"/>
</dbReference>
<dbReference type="SMART" id="SM00450">
    <property type="entry name" value="RHOD"/>
    <property type="match status" value="1"/>
</dbReference>
<dbReference type="GO" id="GO:0004725">
    <property type="term" value="F:protein tyrosine phosphatase activity"/>
    <property type="evidence" value="ECO:0007669"/>
    <property type="project" value="TreeGrafter"/>
</dbReference>
<evidence type="ECO:0000313" key="2">
    <source>
        <dbReference type="EMBL" id="PUU82099.1"/>
    </source>
</evidence>
<keyword evidence="3" id="KW-1185">Reference proteome</keyword>
<dbReference type="STRING" id="42251.A0A2T7A2Z6"/>
<protein>
    <submittedName>
        <fullName evidence="2">Rhodanese-like domain-containing protein</fullName>
    </submittedName>
</protein>
<dbReference type="SUPFAM" id="SSF52821">
    <property type="entry name" value="Rhodanese/Cell cycle control phosphatase"/>
    <property type="match status" value="1"/>
</dbReference>
<name>A0A2T7A2Z6_TUBBO</name>
<organism evidence="2 3">
    <name type="scientific">Tuber borchii</name>
    <name type="common">White truffle</name>
    <dbReference type="NCBI Taxonomy" id="42251"/>
    <lineage>
        <taxon>Eukaryota</taxon>
        <taxon>Fungi</taxon>
        <taxon>Dikarya</taxon>
        <taxon>Ascomycota</taxon>
        <taxon>Pezizomycotina</taxon>
        <taxon>Pezizomycetes</taxon>
        <taxon>Pezizales</taxon>
        <taxon>Tuberaceae</taxon>
        <taxon>Tuber</taxon>
    </lineage>
</organism>
<dbReference type="EMBL" id="NESQ01000034">
    <property type="protein sequence ID" value="PUU82099.1"/>
    <property type="molecule type" value="Genomic_DNA"/>
</dbReference>
<dbReference type="Proteomes" id="UP000244722">
    <property type="component" value="Unassembled WGS sequence"/>
</dbReference>
<dbReference type="PROSITE" id="PS50206">
    <property type="entry name" value="RHODANESE_3"/>
    <property type="match status" value="1"/>
</dbReference>
<dbReference type="CDD" id="cd01443">
    <property type="entry name" value="Cdc25_Acr2p"/>
    <property type="match status" value="1"/>
</dbReference>
<dbReference type="Gene3D" id="3.40.250.10">
    <property type="entry name" value="Rhodanese-like domain"/>
    <property type="match status" value="1"/>
</dbReference>
<sequence>MSASEQQPWYAAYPKAVSEAVFLPRSTVLEWFSSEDKLPGKHFVLVDLRRNDHEGGTIKTSINLPAQSIHPSIPTLYTLFSSAGISAVVFYCGSSQGRGSRAASWMQDYINEKGDQNMKSFALEGGIKGWVKAGGKLLEMVDEYEEEVWKKFA</sequence>
<dbReference type="InterPro" id="IPR001763">
    <property type="entry name" value="Rhodanese-like_dom"/>
</dbReference>
<comment type="caution">
    <text evidence="2">The sequence shown here is derived from an EMBL/GenBank/DDBJ whole genome shotgun (WGS) entry which is preliminary data.</text>
</comment>
<reference evidence="2 3" key="1">
    <citation type="submission" date="2017-04" db="EMBL/GenBank/DDBJ databases">
        <title>Draft genome sequence of Tuber borchii Vittad., a whitish edible truffle.</title>
        <authorList>
            <consortium name="DOE Joint Genome Institute"/>
            <person name="Murat C."/>
            <person name="Kuo A."/>
            <person name="Barry K.W."/>
            <person name="Clum A."/>
            <person name="Dockter R.B."/>
            <person name="Fauchery L."/>
            <person name="Iotti M."/>
            <person name="Kohler A."/>
            <person name="Labutti K."/>
            <person name="Lindquist E.A."/>
            <person name="Lipzen A."/>
            <person name="Ohm R.A."/>
            <person name="Wang M."/>
            <person name="Grigoriev I.V."/>
            <person name="Zambonelli A."/>
            <person name="Martin F.M."/>
        </authorList>
    </citation>
    <scope>NUCLEOTIDE SEQUENCE [LARGE SCALE GENOMIC DNA]</scope>
    <source>
        <strain evidence="2 3">Tbo3840</strain>
    </source>
</reference>
<dbReference type="GO" id="GO:0005634">
    <property type="term" value="C:nucleus"/>
    <property type="evidence" value="ECO:0007669"/>
    <property type="project" value="TreeGrafter"/>
</dbReference>
<feature type="domain" description="Rhodanese" evidence="1">
    <location>
        <begin position="39"/>
        <end position="139"/>
    </location>
</feature>
<dbReference type="AlphaFoldDB" id="A0A2T7A2Z6"/>
<dbReference type="GO" id="GO:0005737">
    <property type="term" value="C:cytoplasm"/>
    <property type="evidence" value="ECO:0007669"/>
    <property type="project" value="TreeGrafter"/>
</dbReference>
<dbReference type="InterPro" id="IPR036873">
    <property type="entry name" value="Rhodanese-like_dom_sf"/>
</dbReference>
<dbReference type="OrthoDB" id="8300214at2759"/>
<accession>A0A2T7A2Z6</accession>
<evidence type="ECO:0000313" key="3">
    <source>
        <dbReference type="Proteomes" id="UP000244722"/>
    </source>
</evidence>
<proteinExistence type="predicted"/>
<gene>
    <name evidence="2" type="ORF">B9Z19DRAFT_1075823</name>
</gene>